<dbReference type="AlphaFoldDB" id="A0ABC8US76"/>
<organism evidence="2 3">
    <name type="scientific">Ilex paraguariensis</name>
    <name type="common">yerba mate</name>
    <dbReference type="NCBI Taxonomy" id="185542"/>
    <lineage>
        <taxon>Eukaryota</taxon>
        <taxon>Viridiplantae</taxon>
        <taxon>Streptophyta</taxon>
        <taxon>Embryophyta</taxon>
        <taxon>Tracheophyta</taxon>
        <taxon>Spermatophyta</taxon>
        <taxon>Magnoliopsida</taxon>
        <taxon>eudicotyledons</taxon>
        <taxon>Gunneridae</taxon>
        <taxon>Pentapetalae</taxon>
        <taxon>asterids</taxon>
        <taxon>campanulids</taxon>
        <taxon>Aquifoliales</taxon>
        <taxon>Aquifoliaceae</taxon>
        <taxon>Ilex</taxon>
    </lineage>
</organism>
<evidence type="ECO:0000313" key="3">
    <source>
        <dbReference type="Proteomes" id="UP001642360"/>
    </source>
</evidence>
<dbReference type="InterPro" id="IPR015590">
    <property type="entry name" value="Aldehyde_DH_dom"/>
</dbReference>
<dbReference type="Pfam" id="PF00171">
    <property type="entry name" value="Aldedh"/>
    <property type="match status" value="2"/>
</dbReference>
<proteinExistence type="predicted"/>
<dbReference type="PANTHER" id="PTHR43866">
    <property type="entry name" value="MALONATE-SEMIALDEHYDE DEHYDROGENASE"/>
    <property type="match status" value="1"/>
</dbReference>
<keyword evidence="3" id="KW-1185">Reference proteome</keyword>
<name>A0ABC8US76_9AQUA</name>
<dbReference type="Proteomes" id="UP001642360">
    <property type="component" value="Unassembled WGS sequence"/>
</dbReference>
<comment type="caution">
    <text evidence="2">The sequence shown here is derived from an EMBL/GenBank/DDBJ whole genome shotgun (WGS) entry which is preliminary data.</text>
</comment>
<dbReference type="InterPro" id="IPR016161">
    <property type="entry name" value="Ald_DH/histidinol_DH"/>
</dbReference>
<dbReference type="SUPFAM" id="SSF53720">
    <property type="entry name" value="ALDH-like"/>
    <property type="match status" value="1"/>
</dbReference>
<dbReference type="Gene3D" id="3.40.605.10">
    <property type="entry name" value="Aldehyde Dehydrogenase, Chain A, domain 1"/>
    <property type="match status" value="1"/>
</dbReference>
<reference evidence="2 3" key="1">
    <citation type="submission" date="2024-02" db="EMBL/GenBank/DDBJ databases">
        <authorList>
            <person name="Vignale AGUSTIN F."/>
            <person name="Sosa J E."/>
            <person name="Modenutti C."/>
        </authorList>
    </citation>
    <scope>NUCLEOTIDE SEQUENCE [LARGE SCALE GENOMIC DNA]</scope>
</reference>
<protein>
    <recommendedName>
        <fullName evidence="1">Aldehyde dehydrogenase domain-containing protein</fullName>
    </recommendedName>
</protein>
<dbReference type="EMBL" id="CAUOFW020008818">
    <property type="protein sequence ID" value="CAK9183932.1"/>
    <property type="molecule type" value="Genomic_DNA"/>
</dbReference>
<accession>A0ABC8US76</accession>
<dbReference type="InterPro" id="IPR016162">
    <property type="entry name" value="Ald_DH_N"/>
</dbReference>
<sequence>MFLCGQEIVNYICDDDDIKAISFVGSNNHSTPPKPILFYPGLESGMHIYARAAARGKRVQSNIGAKNHAIVMPDASADATLDALVAAGFGAAGQREEELVARAKALKVNAGTEAGADLGPVISKEVKDQICKLVQSGVDSGARLVLDGRNTVVYHAFLYHLIMCALVFA</sequence>
<evidence type="ECO:0000259" key="1">
    <source>
        <dbReference type="Pfam" id="PF00171"/>
    </source>
</evidence>
<evidence type="ECO:0000313" key="2">
    <source>
        <dbReference type="EMBL" id="CAK9183932.1"/>
    </source>
</evidence>
<dbReference type="PANTHER" id="PTHR43866:SF1">
    <property type="entry name" value="METHYLMALONATE-SEMIALDEHYDE DEHYDROGENASE (COA ACYLATING)"/>
    <property type="match status" value="1"/>
</dbReference>
<dbReference type="InterPro" id="IPR016163">
    <property type="entry name" value="Ald_DH_C"/>
</dbReference>
<dbReference type="InterPro" id="IPR010061">
    <property type="entry name" value="MeMal-semiAld_DH"/>
</dbReference>
<gene>
    <name evidence="2" type="ORF">ILEXP_LOCUS54230</name>
</gene>
<dbReference type="Gene3D" id="3.40.309.10">
    <property type="entry name" value="Aldehyde Dehydrogenase, Chain A, domain 2"/>
    <property type="match status" value="2"/>
</dbReference>
<feature type="domain" description="Aldehyde dehydrogenase" evidence="1">
    <location>
        <begin position="5"/>
        <end position="95"/>
    </location>
</feature>
<feature type="domain" description="Aldehyde dehydrogenase" evidence="1">
    <location>
        <begin position="97"/>
        <end position="149"/>
    </location>
</feature>